<reference evidence="2" key="1">
    <citation type="journal article" date="2021" name="Nat. Commun.">
        <title>Genetic determinants of endophytism in the Arabidopsis root mycobiome.</title>
        <authorList>
            <person name="Mesny F."/>
            <person name="Miyauchi S."/>
            <person name="Thiergart T."/>
            <person name="Pickel B."/>
            <person name="Atanasova L."/>
            <person name="Karlsson M."/>
            <person name="Huettel B."/>
            <person name="Barry K.W."/>
            <person name="Haridas S."/>
            <person name="Chen C."/>
            <person name="Bauer D."/>
            <person name="Andreopoulos W."/>
            <person name="Pangilinan J."/>
            <person name="LaButti K."/>
            <person name="Riley R."/>
            <person name="Lipzen A."/>
            <person name="Clum A."/>
            <person name="Drula E."/>
            <person name="Henrissat B."/>
            <person name="Kohler A."/>
            <person name="Grigoriev I.V."/>
            <person name="Martin F.M."/>
            <person name="Hacquard S."/>
        </authorList>
    </citation>
    <scope>NUCLEOTIDE SEQUENCE</scope>
    <source>
        <strain evidence="2">FSSC 5 MPI-SDFR-AT-0091</strain>
    </source>
</reference>
<gene>
    <name evidence="2" type="ORF">B0J15DRAFT_460165</name>
</gene>
<organism evidence="2 3">
    <name type="scientific">Fusarium solani</name>
    <name type="common">Filamentous fungus</name>
    <dbReference type="NCBI Taxonomy" id="169388"/>
    <lineage>
        <taxon>Eukaryota</taxon>
        <taxon>Fungi</taxon>
        <taxon>Dikarya</taxon>
        <taxon>Ascomycota</taxon>
        <taxon>Pezizomycotina</taxon>
        <taxon>Sordariomycetes</taxon>
        <taxon>Hypocreomycetidae</taxon>
        <taxon>Hypocreales</taxon>
        <taxon>Nectriaceae</taxon>
        <taxon>Fusarium</taxon>
        <taxon>Fusarium solani species complex</taxon>
    </lineage>
</organism>
<keyword evidence="3" id="KW-1185">Reference proteome</keyword>
<keyword evidence="1" id="KW-1133">Transmembrane helix</keyword>
<sequence length="283" mass="31498">MYRAPYSTVVEVQMGRKTRSVDPGPVVGYVYDRAAPGRHRDAPSWSNACIRGPYLGPWVNIEVASTQRNATLWVPGVSESGERDCKEASRESRESTIARLLSLLLVMVMVMVMVVVVVVVVFGPRRTEVVARHDALLAKARTKTVMSYGASCILHGEKRATEHGDQPSIDLPQRGKIPMTGWMRHRHPSTPIQSTDARASSTWLLPWWLAQRTKGHVRSAVAPRLQRARSRSQSVKPLEYGILDGVRESRCRTKSRHHVAALAALRPEARNSPRRCVAMPGEA</sequence>
<protein>
    <submittedName>
        <fullName evidence="2">Uncharacterized protein</fullName>
    </submittedName>
</protein>
<keyword evidence="1" id="KW-0472">Membrane</keyword>
<name>A0A9P9L1G7_FUSSL</name>
<accession>A0A9P9L1G7</accession>
<keyword evidence="1" id="KW-0812">Transmembrane</keyword>
<evidence type="ECO:0000256" key="1">
    <source>
        <dbReference type="SAM" id="Phobius"/>
    </source>
</evidence>
<feature type="transmembrane region" description="Helical" evidence="1">
    <location>
        <begin position="100"/>
        <end position="122"/>
    </location>
</feature>
<dbReference type="AlphaFoldDB" id="A0A9P9L1G7"/>
<proteinExistence type="predicted"/>
<dbReference type="EMBL" id="JAGTJS010000003">
    <property type="protein sequence ID" value="KAH7272416.1"/>
    <property type="molecule type" value="Genomic_DNA"/>
</dbReference>
<evidence type="ECO:0000313" key="2">
    <source>
        <dbReference type="EMBL" id="KAH7272416.1"/>
    </source>
</evidence>
<dbReference type="Proteomes" id="UP000736672">
    <property type="component" value="Unassembled WGS sequence"/>
</dbReference>
<evidence type="ECO:0000313" key="3">
    <source>
        <dbReference type="Proteomes" id="UP000736672"/>
    </source>
</evidence>
<comment type="caution">
    <text evidence="2">The sequence shown here is derived from an EMBL/GenBank/DDBJ whole genome shotgun (WGS) entry which is preliminary data.</text>
</comment>